<feature type="region of interest" description="Disordered" evidence="6">
    <location>
        <begin position="152"/>
        <end position="207"/>
    </location>
</feature>
<dbReference type="Pfam" id="PF00249">
    <property type="entry name" value="Myb_DNA-binding"/>
    <property type="match status" value="1"/>
</dbReference>
<name>A0A3S8T963_DIOKA</name>
<feature type="region of interest" description="Disordered" evidence="6">
    <location>
        <begin position="89"/>
        <end position="117"/>
    </location>
</feature>
<accession>A0A3S8T963</accession>
<keyword evidence="5" id="KW-0539">Nucleus</keyword>
<dbReference type="SUPFAM" id="SSF46689">
    <property type="entry name" value="Homeodomain-like"/>
    <property type="match status" value="1"/>
</dbReference>
<dbReference type="GO" id="GO:0005634">
    <property type="term" value="C:nucleus"/>
    <property type="evidence" value="ECO:0007669"/>
    <property type="project" value="UniProtKB-SubCell"/>
</dbReference>
<keyword evidence="3" id="KW-0238">DNA-binding</keyword>
<evidence type="ECO:0000256" key="2">
    <source>
        <dbReference type="ARBA" id="ARBA00023015"/>
    </source>
</evidence>
<feature type="compositionally biased region" description="Low complexity" evidence="6">
    <location>
        <begin position="355"/>
        <end position="371"/>
    </location>
</feature>
<comment type="subcellular location">
    <subcellularLocation>
        <location evidence="1">Nucleus</location>
    </subcellularLocation>
</comment>
<evidence type="ECO:0000256" key="6">
    <source>
        <dbReference type="SAM" id="MobiDB-lite"/>
    </source>
</evidence>
<sequence length="371" mass="40711">MICEGHNQDHQMRKCQEYVDALEEERRKIQVFQRELPLCLELVTQAIEAGKQQLSGTTTEYFHGGQSESSEHISSEGPILEEFMPIKKAASSDDDDEQQSHESENNNDKDYKSNEQSMKPDWLRSAQLWNQTLDPPTNQNSPRKVPVMEVKRNGGGAFHPFRKDKPQPCTLPTTVSSTEESGDCSGSAGGGGKKEEKGQPQRKPRRCWSPELHRRFLNALGQIGGSHVATPKQIRELMKVDGLTNDEVKSHLQKYRLHARRPSLSVPNSNPQAPQFLVVGGIWVPPPDYTAMAAIATAAAGEPSQLAPPIYAPVAAPPPPAIPQTPTQKQNHKRSEQLNSDEGSSHSNGVAHCRSPATSSSTHTASSSPAL</sequence>
<dbReference type="GO" id="GO:0003677">
    <property type="term" value="F:DNA binding"/>
    <property type="evidence" value="ECO:0007669"/>
    <property type="project" value="UniProtKB-KW"/>
</dbReference>
<dbReference type="InterPro" id="IPR044787">
    <property type="entry name" value="HHO5-like"/>
</dbReference>
<dbReference type="InterPro" id="IPR001005">
    <property type="entry name" value="SANT/Myb"/>
</dbReference>
<feature type="compositionally biased region" description="Basic and acidic residues" evidence="6">
    <location>
        <begin position="98"/>
        <end position="113"/>
    </location>
</feature>
<dbReference type="NCBIfam" id="TIGR01557">
    <property type="entry name" value="myb_SHAQKYF"/>
    <property type="match status" value="1"/>
</dbReference>
<protein>
    <submittedName>
        <fullName evidence="8">Transcription factor GLK1</fullName>
    </submittedName>
</protein>
<dbReference type="Pfam" id="PF26575">
    <property type="entry name" value="HHO5_N"/>
    <property type="match status" value="1"/>
</dbReference>
<evidence type="ECO:0000256" key="5">
    <source>
        <dbReference type="ARBA" id="ARBA00023242"/>
    </source>
</evidence>
<dbReference type="InterPro" id="IPR009057">
    <property type="entry name" value="Homeodomain-like_sf"/>
</dbReference>
<evidence type="ECO:0000256" key="3">
    <source>
        <dbReference type="ARBA" id="ARBA00023125"/>
    </source>
</evidence>
<dbReference type="EMBL" id="MH621301">
    <property type="protein sequence ID" value="AZL19537.1"/>
    <property type="molecule type" value="mRNA"/>
</dbReference>
<dbReference type="FunFam" id="1.10.10.60:FF:000002">
    <property type="entry name" value="Myb family transcription factor"/>
    <property type="match status" value="1"/>
</dbReference>
<proteinExistence type="evidence at transcript level"/>
<reference evidence="8" key="1">
    <citation type="submission" date="2018-07" db="EMBL/GenBank/DDBJ databases">
        <title>Persimmon fruit deastringency treatment transcriptome analysis.</title>
        <authorList>
            <person name="Gong Z."/>
            <person name="Zhu Q."/>
            <person name="Yin X."/>
        </authorList>
    </citation>
    <scope>NUCLEOTIDE SEQUENCE</scope>
</reference>
<organism evidence="8">
    <name type="scientific">Diospyros kaki</name>
    <name type="common">Kaki persimmon</name>
    <name type="synonym">Diospyros chinensis</name>
    <dbReference type="NCBI Taxonomy" id="35925"/>
    <lineage>
        <taxon>Eukaryota</taxon>
        <taxon>Viridiplantae</taxon>
        <taxon>Streptophyta</taxon>
        <taxon>Embryophyta</taxon>
        <taxon>Tracheophyta</taxon>
        <taxon>Spermatophyta</taxon>
        <taxon>Magnoliopsida</taxon>
        <taxon>eudicotyledons</taxon>
        <taxon>Gunneridae</taxon>
        <taxon>Pentapetalae</taxon>
        <taxon>asterids</taxon>
        <taxon>Ericales</taxon>
        <taxon>Ebenaceae</taxon>
        <taxon>Diospyros</taxon>
    </lineage>
</organism>
<dbReference type="Gene3D" id="1.10.10.60">
    <property type="entry name" value="Homeodomain-like"/>
    <property type="match status" value="1"/>
</dbReference>
<evidence type="ECO:0000256" key="4">
    <source>
        <dbReference type="ARBA" id="ARBA00023163"/>
    </source>
</evidence>
<dbReference type="AlphaFoldDB" id="A0A3S8T963"/>
<dbReference type="InterPro" id="IPR058673">
    <property type="entry name" value="HHO5-like_N"/>
</dbReference>
<dbReference type="PANTHER" id="PTHR31003">
    <property type="entry name" value="MYB FAMILY TRANSCRIPTION FACTOR"/>
    <property type="match status" value="1"/>
</dbReference>
<dbReference type="GO" id="GO:0003700">
    <property type="term" value="F:DNA-binding transcription factor activity"/>
    <property type="evidence" value="ECO:0007669"/>
    <property type="project" value="InterPro"/>
</dbReference>
<dbReference type="InterPro" id="IPR006447">
    <property type="entry name" value="Myb_dom_plants"/>
</dbReference>
<dbReference type="PANTHER" id="PTHR31003:SF16">
    <property type="entry name" value="TRANSCRIPTION FACTOR HHO2"/>
    <property type="match status" value="1"/>
</dbReference>
<feature type="compositionally biased region" description="Polar residues" evidence="6">
    <location>
        <begin position="337"/>
        <end position="348"/>
    </location>
</feature>
<dbReference type="InterPro" id="IPR017930">
    <property type="entry name" value="Myb_dom"/>
</dbReference>
<keyword evidence="4" id="KW-0804">Transcription</keyword>
<keyword evidence="2" id="KW-0805">Transcription regulation</keyword>
<feature type="region of interest" description="Disordered" evidence="6">
    <location>
        <begin position="309"/>
        <end position="371"/>
    </location>
</feature>
<evidence type="ECO:0000259" key="7">
    <source>
        <dbReference type="PROSITE" id="PS51294"/>
    </source>
</evidence>
<dbReference type="PROSITE" id="PS51294">
    <property type="entry name" value="HTH_MYB"/>
    <property type="match status" value="1"/>
</dbReference>
<feature type="domain" description="HTH myb-type" evidence="7">
    <location>
        <begin position="201"/>
        <end position="260"/>
    </location>
</feature>
<evidence type="ECO:0000313" key="8">
    <source>
        <dbReference type="EMBL" id="AZL19537.1"/>
    </source>
</evidence>
<evidence type="ECO:0000256" key="1">
    <source>
        <dbReference type="ARBA" id="ARBA00004123"/>
    </source>
</evidence>